<dbReference type="InterPro" id="IPR006674">
    <property type="entry name" value="HD_domain"/>
</dbReference>
<evidence type="ECO:0000313" key="2">
    <source>
        <dbReference type="EMBL" id="MEJ2889709.1"/>
    </source>
</evidence>
<dbReference type="SUPFAM" id="SSF109604">
    <property type="entry name" value="HD-domain/PDEase-like"/>
    <property type="match status" value="1"/>
</dbReference>
<proteinExistence type="predicted"/>
<dbReference type="RefSeq" id="WP_337717552.1">
    <property type="nucleotide sequence ID" value="NZ_JBBEGL010000008.1"/>
</dbReference>
<organism evidence="2 3">
    <name type="scientific">Actinomycetospora aeridis</name>
    <dbReference type="NCBI Taxonomy" id="3129231"/>
    <lineage>
        <taxon>Bacteria</taxon>
        <taxon>Bacillati</taxon>
        <taxon>Actinomycetota</taxon>
        <taxon>Actinomycetes</taxon>
        <taxon>Pseudonocardiales</taxon>
        <taxon>Pseudonocardiaceae</taxon>
        <taxon>Actinomycetospora</taxon>
    </lineage>
</organism>
<dbReference type="EMBL" id="JBBEGL010000008">
    <property type="protein sequence ID" value="MEJ2889709.1"/>
    <property type="molecule type" value="Genomic_DNA"/>
</dbReference>
<dbReference type="InterPro" id="IPR003607">
    <property type="entry name" value="HD/PDEase_dom"/>
</dbReference>
<evidence type="ECO:0000259" key="1">
    <source>
        <dbReference type="Pfam" id="PF01966"/>
    </source>
</evidence>
<dbReference type="Pfam" id="PF01966">
    <property type="entry name" value="HD"/>
    <property type="match status" value="1"/>
</dbReference>
<reference evidence="2 3" key="1">
    <citation type="submission" date="2024-03" db="EMBL/GenBank/DDBJ databases">
        <title>Actinomycetospora sp. OC33-EN06, a novel actinomycete isolated from wild orchid (Aerides multiflora).</title>
        <authorList>
            <person name="Suriyachadkun C."/>
        </authorList>
    </citation>
    <scope>NUCLEOTIDE SEQUENCE [LARGE SCALE GENOMIC DNA]</scope>
    <source>
        <strain evidence="2 3">OC33-EN06</strain>
    </source>
</reference>
<dbReference type="Proteomes" id="UP001370100">
    <property type="component" value="Unassembled WGS sequence"/>
</dbReference>
<comment type="caution">
    <text evidence="2">The sequence shown here is derived from an EMBL/GenBank/DDBJ whole genome shotgun (WGS) entry which is preliminary data.</text>
</comment>
<gene>
    <name evidence="2" type="ORF">WCD41_24820</name>
</gene>
<protein>
    <submittedName>
        <fullName evidence="2">HD domain-containing protein</fullName>
    </submittedName>
</protein>
<accession>A0ABU8NCL4</accession>
<dbReference type="Gene3D" id="1.10.3210.10">
    <property type="entry name" value="Hypothetical protein af1432"/>
    <property type="match status" value="1"/>
</dbReference>
<sequence>MQERPGPTVAADLARRLLAPLGARWEHTQQVARRAAELAPSVPEDERDLLVVAAWWHDLGYAPELVQTGFHPIDGARYLASQGHSPRLCALVAHHSAATYEAEERGLTEELADWPREEGAVADALWAADMTTGPRGQRFDYTERLAEILARYEADSIVGRAMSRAQPDIAAAIERTDQRLAAVA</sequence>
<name>A0ABU8NCL4_9PSEU</name>
<dbReference type="CDD" id="cd00077">
    <property type="entry name" value="HDc"/>
    <property type="match status" value="1"/>
</dbReference>
<feature type="domain" description="HD" evidence="1">
    <location>
        <begin position="24"/>
        <end position="100"/>
    </location>
</feature>
<keyword evidence="3" id="KW-1185">Reference proteome</keyword>
<evidence type="ECO:0000313" key="3">
    <source>
        <dbReference type="Proteomes" id="UP001370100"/>
    </source>
</evidence>